<name>A0ABS1DEX1_9PROT</name>
<proteinExistence type="predicted"/>
<organism evidence="1 2">
    <name type="scientific">Rhodovibrio sodomensis</name>
    <dbReference type="NCBI Taxonomy" id="1088"/>
    <lineage>
        <taxon>Bacteria</taxon>
        <taxon>Pseudomonadati</taxon>
        <taxon>Pseudomonadota</taxon>
        <taxon>Alphaproteobacteria</taxon>
        <taxon>Rhodospirillales</taxon>
        <taxon>Rhodovibrionaceae</taxon>
        <taxon>Rhodovibrio</taxon>
    </lineage>
</organism>
<comment type="caution">
    <text evidence="1">The sequence shown here is derived from an EMBL/GenBank/DDBJ whole genome shotgun (WGS) entry which is preliminary data.</text>
</comment>
<evidence type="ECO:0000313" key="2">
    <source>
        <dbReference type="Proteomes" id="UP001296873"/>
    </source>
</evidence>
<dbReference type="RefSeq" id="WP_200340604.1">
    <property type="nucleotide sequence ID" value="NZ_NRRL01000020.1"/>
</dbReference>
<sequence>MLADRLDIFSRRQRTRIEAGSTYLRRAPDQTVETAEVRSVAKDEMGIDHVRFHIKIARGHTKFVDEERILSLTSFVERFRERAEA</sequence>
<protein>
    <submittedName>
        <fullName evidence="1">Uncharacterized protein</fullName>
    </submittedName>
</protein>
<keyword evidence="2" id="KW-1185">Reference proteome</keyword>
<dbReference type="EMBL" id="NRRL01000020">
    <property type="protein sequence ID" value="MBK1668303.1"/>
    <property type="molecule type" value="Genomic_DNA"/>
</dbReference>
<accession>A0ABS1DEX1</accession>
<reference evidence="1 2" key="1">
    <citation type="journal article" date="2020" name="Microorganisms">
        <title>Osmotic Adaptation and Compatible Solute Biosynthesis of Phototrophic Bacteria as Revealed from Genome Analyses.</title>
        <authorList>
            <person name="Imhoff J.F."/>
            <person name="Rahn T."/>
            <person name="Kunzel S."/>
            <person name="Keller A."/>
            <person name="Neulinger S.C."/>
        </authorList>
    </citation>
    <scope>NUCLEOTIDE SEQUENCE [LARGE SCALE GENOMIC DNA]</scope>
    <source>
        <strain evidence="1 2">DSM 9895</strain>
    </source>
</reference>
<gene>
    <name evidence="1" type="ORF">CKO28_09680</name>
</gene>
<dbReference type="Proteomes" id="UP001296873">
    <property type="component" value="Unassembled WGS sequence"/>
</dbReference>
<evidence type="ECO:0000313" key="1">
    <source>
        <dbReference type="EMBL" id="MBK1668303.1"/>
    </source>
</evidence>